<dbReference type="Proteomes" id="UP000265618">
    <property type="component" value="Unassembled WGS sequence"/>
</dbReference>
<dbReference type="InterPro" id="IPR040892">
    <property type="entry name" value="RPN1_N"/>
</dbReference>
<dbReference type="EMBL" id="BDIP01003828">
    <property type="protein sequence ID" value="GIQ88167.1"/>
    <property type="molecule type" value="Genomic_DNA"/>
</dbReference>
<protein>
    <submittedName>
        <fullName evidence="3">26S proteasome regulatory complex, non-ATPase subcomplex, Rpn1 subunit</fullName>
    </submittedName>
</protein>
<evidence type="ECO:0000313" key="3">
    <source>
        <dbReference type="EMBL" id="GIQ88167.1"/>
    </source>
</evidence>
<dbReference type="OrthoDB" id="10252509at2759"/>
<comment type="caution">
    <text evidence="3">The sequence shown here is derived from an EMBL/GenBank/DDBJ whole genome shotgun (WGS) entry which is preliminary data.</text>
</comment>
<keyword evidence="4" id="KW-1185">Reference proteome</keyword>
<dbReference type="GO" id="GO:0000502">
    <property type="term" value="C:proteasome complex"/>
    <property type="evidence" value="ECO:0007669"/>
    <property type="project" value="UniProtKB-KW"/>
</dbReference>
<feature type="region of interest" description="Disordered" evidence="1">
    <location>
        <begin position="1"/>
        <end position="24"/>
    </location>
</feature>
<dbReference type="AlphaFoldDB" id="A0A9K3GMA6"/>
<evidence type="ECO:0000256" key="1">
    <source>
        <dbReference type="SAM" id="MobiDB-lite"/>
    </source>
</evidence>
<feature type="compositionally biased region" description="Basic residues" evidence="1">
    <location>
        <begin position="1"/>
        <end position="12"/>
    </location>
</feature>
<name>A0A9K3GMA6_9EUKA</name>
<keyword evidence="3" id="KW-0647">Proteasome</keyword>
<dbReference type="Pfam" id="PF17781">
    <property type="entry name" value="RPN1_RPN2_N"/>
    <property type="match status" value="1"/>
</dbReference>
<proteinExistence type="predicted"/>
<evidence type="ECO:0000313" key="4">
    <source>
        <dbReference type="Proteomes" id="UP000265618"/>
    </source>
</evidence>
<organism evidence="3 4">
    <name type="scientific">Kipferlia bialata</name>
    <dbReference type="NCBI Taxonomy" id="797122"/>
    <lineage>
        <taxon>Eukaryota</taxon>
        <taxon>Metamonada</taxon>
        <taxon>Carpediemonas-like organisms</taxon>
        <taxon>Kipferlia</taxon>
    </lineage>
</organism>
<accession>A0A9K3GMA6</accession>
<feature type="domain" description="RPN1 N-terminal" evidence="2">
    <location>
        <begin position="33"/>
        <end position="166"/>
    </location>
</feature>
<reference evidence="3 4" key="1">
    <citation type="journal article" date="2018" name="PLoS ONE">
        <title>The draft genome of Kipferlia bialata reveals reductive genome evolution in fornicate parasites.</title>
        <authorList>
            <person name="Tanifuji G."/>
            <person name="Takabayashi S."/>
            <person name="Kume K."/>
            <person name="Takagi M."/>
            <person name="Nakayama T."/>
            <person name="Kamikawa R."/>
            <person name="Inagaki Y."/>
            <person name="Hashimoto T."/>
        </authorList>
    </citation>
    <scope>NUCLEOTIDE SEQUENCE [LARGE SCALE GENOMIC DNA]</scope>
    <source>
        <strain evidence="3">NY0173</strain>
    </source>
</reference>
<gene>
    <name evidence="3" type="ORF">KIPB_010355</name>
</gene>
<evidence type="ECO:0000259" key="2">
    <source>
        <dbReference type="Pfam" id="PF17781"/>
    </source>
</evidence>
<sequence length="170" mass="18820">MTKSPKGKKAGKKQTAVSESAEMEETEKLVAELVAKACSGSPAEAEAALSDLRDRAKRSTETSSGIPKVLKFLPRHTDELMPLFHTLQPGCMARRYCADILTLLLTTFKADREEETLLMLLRATSDDLMTLWGAEFTRNTGNILAKAYSNEDNTPEDKAALLPLIKVWIY</sequence>